<evidence type="ECO:0000313" key="1">
    <source>
        <dbReference type="EMBL" id="MBE8718353.1"/>
    </source>
</evidence>
<proteinExistence type="predicted"/>
<keyword evidence="2" id="KW-1185">Reference proteome</keyword>
<gene>
    <name evidence="1" type="ORF">C4F51_14250</name>
</gene>
<reference evidence="1" key="1">
    <citation type="submission" date="2018-07" db="EMBL/GenBank/DDBJ databases">
        <title>Genome assembly of strain Ka43.</title>
        <authorList>
            <person name="Kukolya J."/>
            <person name="Nagy I."/>
            <person name="Horvath B."/>
            <person name="Toth A."/>
        </authorList>
    </citation>
    <scope>NUCLEOTIDE SEQUENCE</scope>
    <source>
        <strain evidence="1">KB43</strain>
    </source>
</reference>
<accession>A0A928V5Q4</accession>
<dbReference type="RefSeq" id="WP_193910857.1">
    <property type="nucleotide sequence ID" value="NZ_PRDL01000001.1"/>
</dbReference>
<dbReference type="Proteomes" id="UP000652567">
    <property type="component" value="Unassembled WGS sequence"/>
</dbReference>
<sequence>MSHEIYFDKQKASELNKKIKGNFDNPSLREGGITGTVFFSGWFLANSEDLYIRVIKSDKTSKIYYLTVNRPDVVRHFNLKEDHLLCGFQFEIELDNIDHEISVHFQGVEYSIWKLAFSDAYKPQLLAIKNNWESFHTKKSNFIHTSGNTELSAALLAEFTILNINELHEELKKNGICIFENERETNNFVQQFKEPYWAMTAIENSTRDGSLHGQYKREGALYYCVQSYSLGDFNFLLFDSDVLTFYLVQHCTNVLLLFPTIYKAVALDIQQWALQAIQKIPKLYLHLEHLKISGANFPEKEKGAFVGVNLSQSRPYHFVYDYLHGIEYLCQRKIHFNSISIPGFNFIDPSSYFENITTHKLLDEKSISCSNIKPYFYIMPCLQHMKSEFDPQLLALSSRITSRTNYKTNISKDLTMPNMDNYDFVFWAGISVEKRRWTEQKEGLINIIKNISSEFDKPLILIDGRTSTLTDPVDIKNVSSQEMQIYNDIESQLPNVKFINLIGRTMPEKIFFASLVDFFFTSFATDSIYPSCIQRKRGLVYAAPSIKDQRSIHIHPEANYIPDSLITEIDANGKSWHEISVSMKWEDIYHCMEHFIRDIKFSRVAH</sequence>
<comment type="caution">
    <text evidence="1">The sequence shown here is derived from an EMBL/GenBank/DDBJ whole genome shotgun (WGS) entry which is preliminary data.</text>
</comment>
<dbReference type="AlphaFoldDB" id="A0A928V5Q4"/>
<name>A0A928V5Q4_9GAMM</name>
<dbReference type="EMBL" id="PRDL01000001">
    <property type="protein sequence ID" value="MBE8718353.1"/>
    <property type="molecule type" value="Genomic_DNA"/>
</dbReference>
<evidence type="ECO:0000313" key="2">
    <source>
        <dbReference type="Proteomes" id="UP000652567"/>
    </source>
</evidence>
<organism evidence="1 2">
    <name type="scientific">Cellvibrio polysaccharolyticus</name>
    <dbReference type="NCBI Taxonomy" id="2082724"/>
    <lineage>
        <taxon>Bacteria</taxon>
        <taxon>Pseudomonadati</taxon>
        <taxon>Pseudomonadota</taxon>
        <taxon>Gammaproteobacteria</taxon>
        <taxon>Cellvibrionales</taxon>
        <taxon>Cellvibrionaceae</taxon>
        <taxon>Cellvibrio</taxon>
    </lineage>
</organism>
<protein>
    <submittedName>
        <fullName evidence="1">Uncharacterized protein</fullName>
    </submittedName>
</protein>